<organism evidence="3 4">
    <name type="scientific">Vittaforma corneae (strain ATCC 50505)</name>
    <name type="common">Microsporidian parasite</name>
    <name type="synonym">Nosema corneum</name>
    <dbReference type="NCBI Taxonomy" id="993615"/>
    <lineage>
        <taxon>Eukaryota</taxon>
        <taxon>Fungi</taxon>
        <taxon>Fungi incertae sedis</taxon>
        <taxon>Microsporidia</taxon>
        <taxon>Nosematidae</taxon>
        <taxon>Vittaforma</taxon>
    </lineage>
</organism>
<name>L2GJC5_VITCO</name>
<dbReference type="AlphaFoldDB" id="L2GJC5"/>
<dbReference type="InParanoid" id="L2GJC5"/>
<proteinExistence type="predicted"/>
<reference evidence="4" key="1">
    <citation type="submission" date="2011-05" db="EMBL/GenBank/DDBJ databases">
        <title>The genome sequence of Vittaforma corneae strain ATCC 50505.</title>
        <authorList>
            <consortium name="The Broad Institute Genome Sequencing Platform"/>
            <person name="Cuomo C."/>
            <person name="Didier E."/>
            <person name="Bowers L."/>
            <person name="Young S.K."/>
            <person name="Zeng Q."/>
            <person name="Gargeya S."/>
            <person name="Fitzgerald M."/>
            <person name="Haas B."/>
            <person name="Abouelleil A."/>
            <person name="Alvarado L."/>
            <person name="Arachchi H.M."/>
            <person name="Berlin A."/>
            <person name="Chapman S.B."/>
            <person name="Gearin G."/>
            <person name="Goldberg J."/>
            <person name="Griggs A."/>
            <person name="Gujja S."/>
            <person name="Hansen M."/>
            <person name="Heiman D."/>
            <person name="Howarth C."/>
            <person name="Larimer J."/>
            <person name="Lui A."/>
            <person name="MacDonald P.J.P."/>
            <person name="McCowen C."/>
            <person name="Montmayeur A."/>
            <person name="Murphy C."/>
            <person name="Neiman D."/>
            <person name="Pearson M."/>
            <person name="Priest M."/>
            <person name="Roberts A."/>
            <person name="Saif S."/>
            <person name="Shea T."/>
            <person name="Sisk P."/>
            <person name="Stolte C."/>
            <person name="Sykes S."/>
            <person name="Wortman J."/>
            <person name="Nusbaum C."/>
            <person name="Birren B."/>
        </authorList>
    </citation>
    <scope>NUCLEOTIDE SEQUENCE [LARGE SCALE GENOMIC DNA]</scope>
    <source>
        <strain evidence="4">ATCC 50505</strain>
    </source>
</reference>
<dbReference type="VEuPathDB" id="MicrosporidiaDB:VICG_02220"/>
<keyword evidence="2" id="KW-0472">Membrane</keyword>
<dbReference type="HOGENOM" id="CLU_2252135_0_0_1"/>
<dbReference type="Proteomes" id="UP000011082">
    <property type="component" value="Unassembled WGS sequence"/>
</dbReference>
<protein>
    <submittedName>
        <fullName evidence="3">Uncharacterized protein</fullName>
    </submittedName>
</protein>
<keyword evidence="2" id="KW-0812">Transmembrane</keyword>
<keyword evidence="4" id="KW-1185">Reference proteome</keyword>
<dbReference type="RefSeq" id="XP_007605664.1">
    <property type="nucleotide sequence ID" value="XM_007605602.1"/>
</dbReference>
<evidence type="ECO:0000313" key="4">
    <source>
        <dbReference type="Proteomes" id="UP000011082"/>
    </source>
</evidence>
<keyword evidence="2" id="KW-1133">Transmembrane helix</keyword>
<evidence type="ECO:0000256" key="2">
    <source>
        <dbReference type="SAM" id="Phobius"/>
    </source>
</evidence>
<feature type="region of interest" description="Disordered" evidence="1">
    <location>
        <begin position="1"/>
        <end position="23"/>
    </location>
</feature>
<dbReference type="GeneID" id="19882929"/>
<dbReference type="EMBL" id="JH370301">
    <property type="protein sequence ID" value="ELA40744.1"/>
    <property type="molecule type" value="Genomic_DNA"/>
</dbReference>
<accession>L2GJC5</accession>
<feature type="transmembrane region" description="Helical" evidence="2">
    <location>
        <begin position="33"/>
        <end position="55"/>
    </location>
</feature>
<evidence type="ECO:0000256" key="1">
    <source>
        <dbReference type="SAM" id="MobiDB-lite"/>
    </source>
</evidence>
<sequence length="104" mass="11827">MNYGDAPYQPQGENPTAQPNEPRPNPFYGVYKGVYCFIVAYLVFGLWIFFLIRTIGSILMVIDVVTDDDNDKKALISRAITQLVFFIVIWVLDANGRYMGAIKK</sequence>
<feature type="transmembrane region" description="Helical" evidence="2">
    <location>
        <begin position="75"/>
        <end position="94"/>
    </location>
</feature>
<evidence type="ECO:0000313" key="3">
    <source>
        <dbReference type="EMBL" id="ELA40744.1"/>
    </source>
</evidence>
<gene>
    <name evidence="3" type="ORF">VICG_02220</name>
</gene>